<evidence type="ECO:0000313" key="4">
    <source>
        <dbReference type="Proteomes" id="UP000756921"/>
    </source>
</evidence>
<dbReference type="EMBL" id="WJXW01000004">
    <property type="protein sequence ID" value="KAF9736629.1"/>
    <property type="molecule type" value="Genomic_DNA"/>
</dbReference>
<reference evidence="3" key="1">
    <citation type="journal article" date="2020" name="Mol. Plant Microbe Interact.">
        <title>Genome Sequence of the Biocontrol Agent Coniothyrium minitans strain Conio (IMI 134523).</title>
        <authorList>
            <person name="Patel D."/>
            <person name="Shittu T.A."/>
            <person name="Baroncelli R."/>
            <person name="Muthumeenakshi S."/>
            <person name="Osborne T.H."/>
            <person name="Janganan T.K."/>
            <person name="Sreenivasaprasad S."/>
        </authorList>
    </citation>
    <scope>NUCLEOTIDE SEQUENCE</scope>
    <source>
        <strain evidence="3">Conio</strain>
    </source>
</reference>
<sequence length="639" mass="71431">MHKLDENVASLKVIDRDEVGRVIKKQDDKEFARYAPPEFKKDARIVAVCGTPSRLANPVQDGWFLSDFYLFKHLFKGLGSGQTWITGVPPQEIVGNYGELLHGNPFCDRRVVLDKGLIKDLGPIIVPAEERLKSTFLEHLRKEASIAKEQSQSLLVCIFGHGSCADEHGIFLGDYRKQPREDRILHMEEFLSAIPANLNVSLFTNACFSGGWSFNKNMNITTLAAAGPSNWSESWAKSQSLSRHCGSIWASMILEALKDEVEQPTEKASIQNEPLPVSVQQKSMASFAEACYSVLLERVDRKGNTHQICFSAQDHDWDRSWTGSSNVPLTKFRDRFEELEVRETTQVHSYTNRDPTKAEIEPTPGELRRWLAADANEDIDLVEHGLRGRFGSVGPASSFVLAQCTRYYMSKPGRDSLACNTSLSGQIYQIRSQSQQNQVDFELLSDVLRTVEYRIAATAAATRLLEAVKVEFPNGKKCYAWNPDIHSPTSLDSQSIQIYEAAGKAIRSANIFPAPYKAGQGLTFAKVHQYVQYALMHWAMAHKKTKKDLEEKVDEMKAVVMSAVEQSKEKVRAVEPVRSRKRKWAASLGKRWNSPVKGRFQTSEGLSSSRGLGSTPPLSSLDSSSFFTADPGKRRSASS</sequence>
<dbReference type="OrthoDB" id="3794541at2759"/>
<accession>A0A9P6KSF5</accession>
<protein>
    <submittedName>
        <fullName evidence="3">Uncharacterized protein</fullName>
    </submittedName>
</protein>
<name>A0A9P6KSF5_9PLEO</name>
<keyword evidence="1" id="KW-0175">Coiled coil</keyword>
<evidence type="ECO:0000256" key="2">
    <source>
        <dbReference type="SAM" id="MobiDB-lite"/>
    </source>
</evidence>
<keyword evidence="4" id="KW-1185">Reference proteome</keyword>
<evidence type="ECO:0000313" key="3">
    <source>
        <dbReference type="EMBL" id="KAF9736629.1"/>
    </source>
</evidence>
<feature type="compositionally biased region" description="Low complexity" evidence="2">
    <location>
        <begin position="603"/>
        <end position="625"/>
    </location>
</feature>
<gene>
    <name evidence="3" type="ORF">PMIN01_04408</name>
</gene>
<dbReference type="Proteomes" id="UP000756921">
    <property type="component" value="Unassembled WGS sequence"/>
</dbReference>
<proteinExistence type="predicted"/>
<feature type="region of interest" description="Disordered" evidence="2">
    <location>
        <begin position="595"/>
        <end position="639"/>
    </location>
</feature>
<dbReference type="AlphaFoldDB" id="A0A9P6KSF5"/>
<evidence type="ECO:0000256" key="1">
    <source>
        <dbReference type="SAM" id="Coils"/>
    </source>
</evidence>
<organism evidence="3 4">
    <name type="scientific">Paraphaeosphaeria minitans</name>
    <dbReference type="NCBI Taxonomy" id="565426"/>
    <lineage>
        <taxon>Eukaryota</taxon>
        <taxon>Fungi</taxon>
        <taxon>Dikarya</taxon>
        <taxon>Ascomycota</taxon>
        <taxon>Pezizomycotina</taxon>
        <taxon>Dothideomycetes</taxon>
        <taxon>Pleosporomycetidae</taxon>
        <taxon>Pleosporales</taxon>
        <taxon>Massarineae</taxon>
        <taxon>Didymosphaeriaceae</taxon>
        <taxon>Paraphaeosphaeria</taxon>
    </lineage>
</organism>
<feature type="coiled-coil region" evidence="1">
    <location>
        <begin position="539"/>
        <end position="566"/>
    </location>
</feature>
<comment type="caution">
    <text evidence="3">The sequence shown here is derived from an EMBL/GenBank/DDBJ whole genome shotgun (WGS) entry which is preliminary data.</text>
</comment>